<evidence type="ECO:0000313" key="2">
    <source>
        <dbReference type="Proteomes" id="UP001583177"/>
    </source>
</evidence>
<accession>A0ABR3XI94</accession>
<name>A0ABR3XI94_9PEZI</name>
<protein>
    <submittedName>
        <fullName evidence="1">Uncharacterized protein</fullName>
    </submittedName>
</protein>
<comment type="caution">
    <text evidence="1">The sequence shown here is derived from an EMBL/GenBank/DDBJ whole genome shotgun (WGS) entry which is preliminary data.</text>
</comment>
<dbReference type="EMBL" id="JAWRVE010000019">
    <property type="protein sequence ID" value="KAL1875426.1"/>
    <property type="molecule type" value="Genomic_DNA"/>
</dbReference>
<organism evidence="1 2">
    <name type="scientific">Diaporthe australafricana</name>
    <dbReference type="NCBI Taxonomy" id="127596"/>
    <lineage>
        <taxon>Eukaryota</taxon>
        <taxon>Fungi</taxon>
        <taxon>Dikarya</taxon>
        <taxon>Ascomycota</taxon>
        <taxon>Pezizomycotina</taxon>
        <taxon>Sordariomycetes</taxon>
        <taxon>Sordariomycetidae</taxon>
        <taxon>Diaporthales</taxon>
        <taxon>Diaporthaceae</taxon>
        <taxon>Diaporthe</taxon>
    </lineage>
</organism>
<keyword evidence="2" id="KW-1185">Reference proteome</keyword>
<dbReference type="Proteomes" id="UP001583177">
    <property type="component" value="Unassembled WGS sequence"/>
</dbReference>
<reference evidence="1 2" key="1">
    <citation type="journal article" date="2024" name="IMA Fungus">
        <title>IMA Genome - F19 : A genome assembly and annotation guide to empower mycologists, including annotated draft genome sequences of Ceratocystis pirilliformis, Diaporthe australafricana, Fusarium ophioides, Paecilomyces lecythidis, and Sporothrix stenoceras.</title>
        <authorList>
            <person name="Aylward J."/>
            <person name="Wilson A.M."/>
            <person name="Visagie C.M."/>
            <person name="Spraker J."/>
            <person name="Barnes I."/>
            <person name="Buitendag C."/>
            <person name="Ceriani C."/>
            <person name="Del Mar Angel L."/>
            <person name="du Plessis D."/>
            <person name="Fuchs T."/>
            <person name="Gasser K."/>
            <person name="Kramer D."/>
            <person name="Li W."/>
            <person name="Munsamy K."/>
            <person name="Piso A."/>
            <person name="Price J.L."/>
            <person name="Sonnekus B."/>
            <person name="Thomas C."/>
            <person name="van der Nest A."/>
            <person name="van Dijk A."/>
            <person name="van Heerden A."/>
            <person name="van Vuuren N."/>
            <person name="Yilmaz N."/>
            <person name="Duong T.A."/>
            <person name="van der Merwe N.A."/>
            <person name="Wingfield M.J."/>
            <person name="Wingfield B.D."/>
        </authorList>
    </citation>
    <scope>NUCLEOTIDE SEQUENCE [LARGE SCALE GENOMIC DNA]</scope>
    <source>
        <strain evidence="1 2">CMW 18300</strain>
    </source>
</reference>
<proteinExistence type="predicted"/>
<sequence>MSYEVVPADGGYKHYFFAFTPKCVRFQEGEPCRKYEFGFKSLSAEPGFIPDDCIDDSHLSKQIIKSVGSAIHDHAEIHGGTKAVRRTQAPVARFIVLCPPGICAITTAVHLCRANENAFTEWLVRIDHRLRCACYKSPSEALGRLSMIADTIADVGSGNHWANPRSPEAQWIKYIDRAWLEANVYYADDASHEKIRGSVPMTHPDDVDWEDMRLLLSLNVISAEEDTVAVILADVDSDSWIIDAEPFPAVERNARVGEMFHMMFENNEWKRSFMGTFETKGTERRRRVGSVPPEEDEY</sequence>
<gene>
    <name evidence="1" type="ORF">Daus18300_003165</name>
</gene>
<evidence type="ECO:0000313" key="1">
    <source>
        <dbReference type="EMBL" id="KAL1875426.1"/>
    </source>
</evidence>